<protein>
    <submittedName>
        <fullName evidence="1">Uncharacterized protein</fullName>
    </submittedName>
</protein>
<dbReference type="AlphaFoldDB" id="A0A4Y3VQU5"/>
<keyword evidence="2" id="KW-1185">Reference proteome</keyword>
<comment type="caution">
    <text evidence="1">The sequence shown here is derived from an EMBL/GenBank/DDBJ whole genome shotgun (WGS) entry which is preliminary data.</text>
</comment>
<dbReference type="EMBL" id="BJND01000055">
    <property type="protein sequence ID" value="GEC08578.1"/>
    <property type="molecule type" value="Genomic_DNA"/>
</dbReference>
<accession>A0A4Y3VQU5</accession>
<sequence length="68" mass="7360">MTFGLAAVTTCGLAVLAWRGVRTGSAVDRALDKGLGPGWRHAIDPRLAARLRRGIPLGRILFALFFVR</sequence>
<dbReference type="Proteomes" id="UP000317881">
    <property type="component" value="Unassembled WGS sequence"/>
</dbReference>
<evidence type="ECO:0000313" key="2">
    <source>
        <dbReference type="Proteomes" id="UP000317881"/>
    </source>
</evidence>
<name>A0A4Y3VQU5_9ACTN</name>
<organism evidence="1 2">
    <name type="scientific">Streptomyces spinoverrucosus</name>
    <dbReference type="NCBI Taxonomy" id="284043"/>
    <lineage>
        <taxon>Bacteria</taxon>
        <taxon>Bacillati</taxon>
        <taxon>Actinomycetota</taxon>
        <taxon>Actinomycetes</taxon>
        <taxon>Kitasatosporales</taxon>
        <taxon>Streptomycetaceae</taxon>
        <taxon>Streptomyces</taxon>
    </lineage>
</organism>
<gene>
    <name evidence="1" type="ORF">SSP24_62330</name>
</gene>
<proteinExistence type="predicted"/>
<reference evidence="1 2" key="1">
    <citation type="submission" date="2019-06" db="EMBL/GenBank/DDBJ databases">
        <title>Whole genome shotgun sequence of Streptomyces spinoverrucosus NBRC 14228.</title>
        <authorList>
            <person name="Hosoyama A."/>
            <person name="Uohara A."/>
            <person name="Ohji S."/>
            <person name="Ichikawa N."/>
        </authorList>
    </citation>
    <scope>NUCLEOTIDE SEQUENCE [LARGE SCALE GENOMIC DNA]</scope>
    <source>
        <strain evidence="1 2">NBRC 14228</strain>
    </source>
</reference>
<dbReference type="RefSeq" id="WP_141313314.1">
    <property type="nucleotide sequence ID" value="NZ_BJND01000055.1"/>
</dbReference>
<evidence type="ECO:0000313" key="1">
    <source>
        <dbReference type="EMBL" id="GEC08578.1"/>
    </source>
</evidence>